<keyword evidence="2" id="KW-1185">Reference proteome</keyword>
<sequence>MAKDKYKTMGFGLFGKIEMVQFLLMERRTFSRRVLFNVAAVFLLLVRLVLAVWMLAKFHGVWKLFISFAFVEKCMYLLAFLCASGLARLYFGSVLSDMLTTCLVSLCEMLFVLVEAILEFLS</sequence>
<dbReference type="Proteomes" id="UP001177021">
    <property type="component" value="Unassembled WGS sequence"/>
</dbReference>
<dbReference type="EMBL" id="CASHSV030000513">
    <property type="protein sequence ID" value="CAJ2666742.1"/>
    <property type="molecule type" value="Genomic_DNA"/>
</dbReference>
<reference evidence="1" key="1">
    <citation type="submission" date="2023-10" db="EMBL/GenBank/DDBJ databases">
        <authorList>
            <person name="Rodriguez Cubillos JULIANA M."/>
            <person name="De Vega J."/>
        </authorList>
    </citation>
    <scope>NUCLEOTIDE SEQUENCE</scope>
</reference>
<organism evidence="1 2">
    <name type="scientific">Trifolium pratense</name>
    <name type="common">Red clover</name>
    <dbReference type="NCBI Taxonomy" id="57577"/>
    <lineage>
        <taxon>Eukaryota</taxon>
        <taxon>Viridiplantae</taxon>
        <taxon>Streptophyta</taxon>
        <taxon>Embryophyta</taxon>
        <taxon>Tracheophyta</taxon>
        <taxon>Spermatophyta</taxon>
        <taxon>Magnoliopsida</taxon>
        <taxon>eudicotyledons</taxon>
        <taxon>Gunneridae</taxon>
        <taxon>Pentapetalae</taxon>
        <taxon>rosids</taxon>
        <taxon>fabids</taxon>
        <taxon>Fabales</taxon>
        <taxon>Fabaceae</taxon>
        <taxon>Papilionoideae</taxon>
        <taxon>50 kb inversion clade</taxon>
        <taxon>NPAAA clade</taxon>
        <taxon>Hologalegina</taxon>
        <taxon>IRL clade</taxon>
        <taxon>Trifolieae</taxon>
        <taxon>Trifolium</taxon>
    </lineage>
</organism>
<gene>
    <name evidence="1" type="ORF">MILVUS5_LOCUS31498</name>
</gene>
<accession>A0ACB0LB91</accession>
<evidence type="ECO:0000313" key="2">
    <source>
        <dbReference type="Proteomes" id="UP001177021"/>
    </source>
</evidence>
<comment type="caution">
    <text evidence="1">The sequence shown here is derived from an EMBL/GenBank/DDBJ whole genome shotgun (WGS) entry which is preliminary data.</text>
</comment>
<protein>
    <submittedName>
        <fullName evidence="1">Uncharacterized protein</fullName>
    </submittedName>
</protein>
<evidence type="ECO:0000313" key="1">
    <source>
        <dbReference type="EMBL" id="CAJ2666742.1"/>
    </source>
</evidence>
<name>A0ACB0LB91_TRIPR</name>
<proteinExistence type="predicted"/>